<evidence type="ECO:0000259" key="1">
    <source>
        <dbReference type="Pfam" id="PF01609"/>
    </source>
</evidence>
<accession>A0A9W6FZ88</accession>
<gene>
    <name evidence="2" type="ORF">GHYDROH2_09940</name>
</gene>
<evidence type="ECO:0000313" key="2">
    <source>
        <dbReference type="EMBL" id="GLI37493.1"/>
    </source>
</evidence>
<dbReference type="Proteomes" id="UP001144352">
    <property type="component" value="Unassembled WGS sequence"/>
</dbReference>
<name>A0A9W6FZ88_9BACT</name>
<dbReference type="AlphaFoldDB" id="A0A9W6FZ88"/>
<feature type="domain" description="Transposase IS4-like" evidence="1">
    <location>
        <begin position="9"/>
        <end position="116"/>
    </location>
</feature>
<evidence type="ECO:0000313" key="3">
    <source>
        <dbReference type="Proteomes" id="UP001144352"/>
    </source>
</evidence>
<dbReference type="GO" id="GO:0004803">
    <property type="term" value="F:transposase activity"/>
    <property type="evidence" value="ECO:0007669"/>
    <property type="project" value="InterPro"/>
</dbReference>
<sequence length="159" mass="18207">MSTSEDSWVVGVQAVHGNPYDGHTLKDALDQAQAISGWRPQHAYCDKGYKGAPAALGDTEIHLANKKKKSMKASAWKWYRRRSGIEPIIGHVKQDHRMDRNYLKGEEGDKINAILAGCGFNIRKLLRAILLWLFKERFRGINLNLMPLMEYLPRRFQTN</sequence>
<organism evidence="2 3">
    <name type="scientific">Geobacter hydrogenophilus</name>
    <dbReference type="NCBI Taxonomy" id="40983"/>
    <lineage>
        <taxon>Bacteria</taxon>
        <taxon>Pseudomonadati</taxon>
        <taxon>Thermodesulfobacteriota</taxon>
        <taxon>Desulfuromonadia</taxon>
        <taxon>Geobacterales</taxon>
        <taxon>Geobacteraceae</taxon>
        <taxon>Geobacter</taxon>
    </lineage>
</organism>
<dbReference type="InterPro" id="IPR002559">
    <property type="entry name" value="Transposase_11"/>
</dbReference>
<reference evidence="2" key="1">
    <citation type="submission" date="2022-12" db="EMBL/GenBank/DDBJ databases">
        <title>Reference genome sequencing for broad-spectrum identification of bacterial and archaeal isolates by mass spectrometry.</title>
        <authorList>
            <person name="Sekiguchi Y."/>
            <person name="Tourlousse D.M."/>
        </authorList>
    </citation>
    <scope>NUCLEOTIDE SEQUENCE</scope>
    <source>
        <strain evidence="2">H2</strain>
    </source>
</reference>
<protein>
    <recommendedName>
        <fullName evidence="1">Transposase IS4-like domain-containing protein</fullName>
    </recommendedName>
</protein>
<dbReference type="PANTHER" id="PTHR33803:SF3">
    <property type="entry name" value="BLL1974 PROTEIN"/>
    <property type="match status" value="1"/>
</dbReference>
<proteinExistence type="predicted"/>
<dbReference type="Pfam" id="PF01609">
    <property type="entry name" value="DDE_Tnp_1"/>
    <property type="match status" value="1"/>
</dbReference>
<keyword evidence="3" id="KW-1185">Reference proteome</keyword>
<dbReference type="PANTHER" id="PTHR33803">
    <property type="entry name" value="IS1478 TRANSPOSASE"/>
    <property type="match status" value="1"/>
</dbReference>
<comment type="caution">
    <text evidence="2">The sequence shown here is derived from an EMBL/GenBank/DDBJ whole genome shotgun (WGS) entry which is preliminary data.</text>
</comment>
<dbReference type="EMBL" id="BSDS01000001">
    <property type="protein sequence ID" value="GLI37493.1"/>
    <property type="molecule type" value="Genomic_DNA"/>
</dbReference>
<dbReference type="GO" id="GO:0003677">
    <property type="term" value="F:DNA binding"/>
    <property type="evidence" value="ECO:0007669"/>
    <property type="project" value="InterPro"/>
</dbReference>
<dbReference type="GO" id="GO:0006313">
    <property type="term" value="P:DNA transposition"/>
    <property type="evidence" value="ECO:0007669"/>
    <property type="project" value="InterPro"/>
</dbReference>